<dbReference type="AlphaFoldDB" id="A0A1E7KZA5"/>
<keyword evidence="1" id="KW-1133">Transmembrane helix</keyword>
<keyword evidence="4" id="KW-1185">Reference proteome</keyword>
<feature type="transmembrane region" description="Helical" evidence="1">
    <location>
        <begin position="59"/>
        <end position="78"/>
    </location>
</feature>
<evidence type="ECO:0000313" key="3">
    <source>
        <dbReference type="EMBL" id="OEV09266.1"/>
    </source>
</evidence>
<name>A0A1E7KZA5_9ACTN</name>
<sequence length="252" mass="27908">MHATRGSRRGAGASAQRMARTIRGAERRRQHRRARWILPFVAAAAGFAGYGASEATGRWHAGVALGAVLFVLALHRLYRTSGRSRSWRTGARGERRTARHLAPLSWAGKGRWAILHDRQVPSSRANLDTIVLGPCGAVYVDTKAWMSQSSKVRMRDGQLWYGRFSQQRSMDTVRWEADRAAAVLNCPVRAVVAVHGAAIPPGGLHVPGNGVTVLQARELRSYLRRLPHEHGWSRRRVQVTRLKANVLLPPAS</sequence>
<proteinExistence type="predicted"/>
<reference evidence="3 4" key="1">
    <citation type="journal article" date="2016" name="Front. Microbiol.">
        <title>Comparative Genomics Analysis of Streptomyces Species Reveals Their Adaptation to the Marine Environment and Their Diversity at the Genomic Level.</title>
        <authorList>
            <person name="Tian X."/>
            <person name="Zhang Z."/>
            <person name="Yang T."/>
            <person name="Chen M."/>
            <person name="Li J."/>
            <person name="Chen F."/>
            <person name="Yang J."/>
            <person name="Li W."/>
            <person name="Zhang B."/>
            <person name="Zhang Z."/>
            <person name="Wu J."/>
            <person name="Zhang C."/>
            <person name="Long L."/>
            <person name="Xiao J."/>
        </authorList>
    </citation>
    <scope>NUCLEOTIDE SEQUENCE [LARGE SCALE GENOMIC DNA]</scope>
    <source>
        <strain evidence="3 4">SCSIO 10429</strain>
    </source>
</reference>
<dbReference type="InterPro" id="IPR011528">
    <property type="entry name" value="NERD"/>
</dbReference>
<dbReference type="Proteomes" id="UP000176005">
    <property type="component" value="Unassembled WGS sequence"/>
</dbReference>
<dbReference type="EMBL" id="LJGW01000377">
    <property type="protein sequence ID" value="OEV09266.1"/>
    <property type="molecule type" value="Genomic_DNA"/>
</dbReference>
<evidence type="ECO:0000313" key="4">
    <source>
        <dbReference type="Proteomes" id="UP000176005"/>
    </source>
</evidence>
<keyword evidence="1" id="KW-0812">Transmembrane</keyword>
<keyword evidence="1" id="KW-0472">Membrane</keyword>
<evidence type="ECO:0000259" key="2">
    <source>
        <dbReference type="Pfam" id="PF08378"/>
    </source>
</evidence>
<protein>
    <recommendedName>
        <fullName evidence="2">NERD domain-containing protein</fullName>
    </recommendedName>
</protein>
<dbReference type="Pfam" id="PF08378">
    <property type="entry name" value="NERD"/>
    <property type="match status" value="1"/>
</dbReference>
<evidence type="ECO:0000256" key="1">
    <source>
        <dbReference type="SAM" id="Phobius"/>
    </source>
</evidence>
<feature type="domain" description="NERD" evidence="2">
    <location>
        <begin position="90"/>
        <end position="182"/>
    </location>
</feature>
<comment type="caution">
    <text evidence="3">The sequence shown here is derived from an EMBL/GenBank/DDBJ whole genome shotgun (WGS) entry which is preliminary data.</text>
</comment>
<accession>A0A1E7KZA5</accession>
<feature type="transmembrane region" description="Helical" evidence="1">
    <location>
        <begin position="36"/>
        <end position="53"/>
    </location>
</feature>
<gene>
    <name evidence="3" type="ORF">AN218_22695</name>
</gene>
<organism evidence="3 4">
    <name type="scientific">Streptomyces nanshensis</name>
    <dbReference type="NCBI Taxonomy" id="518642"/>
    <lineage>
        <taxon>Bacteria</taxon>
        <taxon>Bacillati</taxon>
        <taxon>Actinomycetota</taxon>
        <taxon>Actinomycetes</taxon>
        <taxon>Kitasatosporales</taxon>
        <taxon>Streptomycetaceae</taxon>
        <taxon>Streptomyces</taxon>
    </lineage>
</organism>